<name>A0AAF0TF22_SOLVR</name>
<protein>
    <submittedName>
        <fullName evidence="1">Uncharacterized protein</fullName>
    </submittedName>
</protein>
<keyword evidence="2" id="KW-1185">Reference proteome</keyword>
<dbReference type="Proteomes" id="UP001234989">
    <property type="component" value="Chromosome 2"/>
</dbReference>
<evidence type="ECO:0000313" key="1">
    <source>
        <dbReference type="EMBL" id="WMV14048.1"/>
    </source>
</evidence>
<dbReference type="EMBL" id="CP133613">
    <property type="protein sequence ID" value="WMV14048.1"/>
    <property type="molecule type" value="Genomic_DNA"/>
</dbReference>
<dbReference type="PANTHER" id="PTHR31480">
    <property type="entry name" value="BIFUNCTIONAL LYCOPENE CYCLASE/PHYTOENE SYNTHASE"/>
    <property type="match status" value="1"/>
</dbReference>
<reference evidence="1" key="1">
    <citation type="submission" date="2023-08" db="EMBL/GenBank/DDBJ databases">
        <title>A de novo genome assembly of Solanum verrucosum Schlechtendal, a Mexican diploid species geographically isolated from the other diploid A-genome species in potato relatives.</title>
        <authorList>
            <person name="Hosaka K."/>
        </authorList>
    </citation>
    <scope>NUCLEOTIDE SEQUENCE</scope>
    <source>
        <tissue evidence="1">Young leaves</tissue>
    </source>
</reference>
<dbReference type="Gene3D" id="1.10.600.10">
    <property type="entry name" value="Farnesyl Diphosphate Synthase"/>
    <property type="match status" value="1"/>
</dbReference>
<accession>A0AAF0TF22</accession>
<dbReference type="InterPro" id="IPR008949">
    <property type="entry name" value="Isoprenoid_synthase_dom_sf"/>
</dbReference>
<dbReference type="AlphaFoldDB" id="A0AAF0TF22"/>
<proteinExistence type="predicted"/>
<gene>
    <name evidence="1" type="ORF">MTR67_007433</name>
</gene>
<evidence type="ECO:0000313" key="2">
    <source>
        <dbReference type="Proteomes" id="UP001234989"/>
    </source>
</evidence>
<organism evidence="1 2">
    <name type="scientific">Solanum verrucosum</name>
    <dbReference type="NCBI Taxonomy" id="315347"/>
    <lineage>
        <taxon>Eukaryota</taxon>
        <taxon>Viridiplantae</taxon>
        <taxon>Streptophyta</taxon>
        <taxon>Embryophyta</taxon>
        <taxon>Tracheophyta</taxon>
        <taxon>Spermatophyta</taxon>
        <taxon>Magnoliopsida</taxon>
        <taxon>eudicotyledons</taxon>
        <taxon>Gunneridae</taxon>
        <taxon>Pentapetalae</taxon>
        <taxon>asterids</taxon>
        <taxon>lamiids</taxon>
        <taxon>Solanales</taxon>
        <taxon>Solanaceae</taxon>
        <taxon>Solanoideae</taxon>
        <taxon>Solaneae</taxon>
        <taxon>Solanum</taxon>
    </lineage>
</organism>
<sequence length="112" mass="12658">MFASFGSEDELCGPRFMDLVHGPWFNLRPTTDIAEYGSGTDLCMITKRCSAEYASVLERRTDELVDGHNVSHITPQALDRWEARLEDIFNGRPFDMLDAALSDTVSRFPVDI</sequence>